<dbReference type="Pfam" id="PF07690">
    <property type="entry name" value="MFS_1"/>
    <property type="match status" value="1"/>
</dbReference>
<dbReference type="InterPro" id="IPR011701">
    <property type="entry name" value="MFS"/>
</dbReference>
<evidence type="ECO:0000256" key="5">
    <source>
        <dbReference type="SAM" id="Phobius"/>
    </source>
</evidence>
<dbReference type="SUPFAM" id="SSF103473">
    <property type="entry name" value="MFS general substrate transporter"/>
    <property type="match status" value="1"/>
</dbReference>
<evidence type="ECO:0000256" key="4">
    <source>
        <dbReference type="ARBA" id="ARBA00023136"/>
    </source>
</evidence>
<dbReference type="PANTHER" id="PTHR23502:SF164">
    <property type="entry name" value="MAJOR FACILITATOR SUPERFAMILY (MFS) PROFILE DOMAIN-CONTAINING PROTEIN"/>
    <property type="match status" value="1"/>
</dbReference>
<dbReference type="Gene3D" id="1.20.1250.20">
    <property type="entry name" value="MFS general substrate transporter like domains"/>
    <property type="match status" value="1"/>
</dbReference>
<dbReference type="InterPro" id="IPR020846">
    <property type="entry name" value="MFS_dom"/>
</dbReference>
<keyword evidence="3 5" id="KW-1133">Transmembrane helix</keyword>
<protein>
    <recommendedName>
        <fullName evidence="6">Major facilitator superfamily (MFS) profile domain-containing protein</fullName>
    </recommendedName>
</protein>
<accession>A0A9P9WYP6</accession>
<dbReference type="AlphaFoldDB" id="A0A9P9WYP6"/>
<evidence type="ECO:0000256" key="3">
    <source>
        <dbReference type="ARBA" id="ARBA00022989"/>
    </source>
</evidence>
<evidence type="ECO:0000313" key="8">
    <source>
        <dbReference type="Proteomes" id="UP000829685"/>
    </source>
</evidence>
<evidence type="ECO:0000256" key="2">
    <source>
        <dbReference type="ARBA" id="ARBA00022692"/>
    </source>
</evidence>
<feature type="transmembrane region" description="Helical" evidence="5">
    <location>
        <begin position="373"/>
        <end position="394"/>
    </location>
</feature>
<gene>
    <name evidence="7" type="ORF">JX265_000580</name>
</gene>
<dbReference type="PROSITE" id="PS50850">
    <property type="entry name" value="MFS"/>
    <property type="match status" value="1"/>
</dbReference>
<feature type="domain" description="Major facilitator superfamily (MFS) profile" evidence="6">
    <location>
        <begin position="24"/>
        <end position="494"/>
    </location>
</feature>
<evidence type="ECO:0000256" key="1">
    <source>
        <dbReference type="ARBA" id="ARBA00004141"/>
    </source>
</evidence>
<feature type="transmembrane region" description="Helical" evidence="5">
    <location>
        <begin position="86"/>
        <end position="107"/>
    </location>
</feature>
<feature type="transmembrane region" description="Helical" evidence="5">
    <location>
        <begin position="177"/>
        <end position="201"/>
    </location>
</feature>
<comment type="caution">
    <text evidence="7">The sequence shown here is derived from an EMBL/GenBank/DDBJ whole genome shotgun (WGS) entry which is preliminary data.</text>
</comment>
<dbReference type="Proteomes" id="UP000829685">
    <property type="component" value="Unassembled WGS sequence"/>
</dbReference>
<feature type="transmembrane region" description="Helical" evidence="5">
    <location>
        <begin position="21"/>
        <end position="46"/>
    </location>
</feature>
<reference evidence="7" key="1">
    <citation type="submission" date="2021-03" db="EMBL/GenBank/DDBJ databases">
        <title>Revisited historic fungal species revealed as producer of novel bioactive compounds through whole genome sequencing and comparative genomics.</title>
        <authorList>
            <person name="Vignolle G.A."/>
            <person name="Hochenegger N."/>
            <person name="Mach R.L."/>
            <person name="Mach-Aigner A.R."/>
            <person name="Javad Rahimi M."/>
            <person name="Salim K.A."/>
            <person name="Chan C.M."/>
            <person name="Lim L.B.L."/>
            <person name="Cai F."/>
            <person name="Druzhinina I.S."/>
            <person name="U'Ren J.M."/>
            <person name="Derntl C."/>
        </authorList>
    </citation>
    <scope>NUCLEOTIDE SEQUENCE</scope>
    <source>
        <strain evidence="7">TUCIM 5799</strain>
    </source>
</reference>
<dbReference type="PANTHER" id="PTHR23502">
    <property type="entry name" value="MAJOR FACILITATOR SUPERFAMILY"/>
    <property type="match status" value="1"/>
</dbReference>
<comment type="subcellular location">
    <subcellularLocation>
        <location evidence="1">Membrane</location>
        <topology evidence="1">Multi-pass membrane protein</topology>
    </subcellularLocation>
</comment>
<evidence type="ECO:0000313" key="7">
    <source>
        <dbReference type="EMBL" id="KAI1881754.1"/>
    </source>
</evidence>
<keyword evidence="2 5" id="KW-0812">Transmembrane</keyword>
<dbReference type="GO" id="GO:0005886">
    <property type="term" value="C:plasma membrane"/>
    <property type="evidence" value="ECO:0007669"/>
    <property type="project" value="TreeGrafter"/>
</dbReference>
<evidence type="ECO:0000259" key="6">
    <source>
        <dbReference type="PROSITE" id="PS50850"/>
    </source>
</evidence>
<proteinExistence type="predicted"/>
<organism evidence="7 8">
    <name type="scientific">Neoarthrinium moseri</name>
    <dbReference type="NCBI Taxonomy" id="1658444"/>
    <lineage>
        <taxon>Eukaryota</taxon>
        <taxon>Fungi</taxon>
        <taxon>Dikarya</taxon>
        <taxon>Ascomycota</taxon>
        <taxon>Pezizomycotina</taxon>
        <taxon>Sordariomycetes</taxon>
        <taxon>Xylariomycetidae</taxon>
        <taxon>Amphisphaeriales</taxon>
        <taxon>Apiosporaceae</taxon>
        <taxon>Neoarthrinium</taxon>
    </lineage>
</organism>
<keyword evidence="8" id="KW-1185">Reference proteome</keyword>
<feature type="transmembrane region" description="Helical" evidence="5">
    <location>
        <begin position="467"/>
        <end position="491"/>
    </location>
</feature>
<dbReference type="InterPro" id="IPR036259">
    <property type="entry name" value="MFS_trans_sf"/>
</dbReference>
<sequence>MPTPDPKDPLNLPEWRKWLAVGALCFFGALALTIEHVVGGLIPIFVLEYSGIDPKTIIDHPRNVSTSPTDNMNGLDSLSNLGGPSISQVTLLSTLPLAINGIASFFLVPISAAIGRRPVILIAGILPWIGGLWAGFSTSLGSHLAARCLQGFGVGTVEALIPLMIQDLMFIHKRNKALATLWSSQGILIICLGISSPFIVAQLSWRHLYWIYSGIAACAWLAIILLVPESRWERSKEELAGNEVYPLRPGKDRPHLDHEMYGRRTRWTDFGIFNIPLRWSSAVSTLWNSVRCIIFPNIIWIIALSSVASGAFGAFSQTQAAVLLAAGWDFKTLGLAGLTMIAATPFILLSAHAVDMVGSWMARRNGGQREPEFLLPTLLVPVIISIVGFVVYSYGAANIATVSSIVILTAFFLMTYGGGTASTILTSYLIESHPDIAASVLVTVSSLRHLVGFLLNFRATDWIKSVGFIRLFSIYSSIFLAMAVFGMVIYFRGKQWRAWGNGKIRETADRGMLNGEKV</sequence>
<name>A0A9P9WYP6_9PEZI</name>
<feature type="transmembrane region" description="Helical" evidence="5">
    <location>
        <begin position="406"/>
        <end position="429"/>
    </location>
</feature>
<feature type="transmembrane region" description="Helical" evidence="5">
    <location>
        <begin position="119"/>
        <end position="138"/>
    </location>
</feature>
<feature type="transmembrane region" description="Helical" evidence="5">
    <location>
        <begin position="207"/>
        <end position="227"/>
    </location>
</feature>
<feature type="transmembrane region" description="Helical" evidence="5">
    <location>
        <begin position="294"/>
        <end position="315"/>
    </location>
</feature>
<feature type="transmembrane region" description="Helical" evidence="5">
    <location>
        <begin position="436"/>
        <end position="455"/>
    </location>
</feature>
<dbReference type="EMBL" id="JAFIMR010000001">
    <property type="protein sequence ID" value="KAI1881754.1"/>
    <property type="molecule type" value="Genomic_DNA"/>
</dbReference>
<feature type="transmembrane region" description="Helical" evidence="5">
    <location>
        <begin position="335"/>
        <end position="361"/>
    </location>
</feature>
<dbReference type="GO" id="GO:0022857">
    <property type="term" value="F:transmembrane transporter activity"/>
    <property type="evidence" value="ECO:0007669"/>
    <property type="project" value="InterPro"/>
</dbReference>
<keyword evidence="4 5" id="KW-0472">Membrane</keyword>